<evidence type="ECO:0000256" key="1">
    <source>
        <dbReference type="ARBA" id="ARBA00022670"/>
    </source>
</evidence>
<proteinExistence type="predicted"/>
<name>A0ABN3FKT5_9ACTN</name>
<dbReference type="Gene3D" id="2.60.120.260">
    <property type="entry name" value="Galactose-binding domain-like"/>
    <property type="match status" value="1"/>
</dbReference>
<gene>
    <name evidence="5" type="ORF">GCM10010170_011500</name>
</gene>
<keyword evidence="3" id="KW-0732">Signal</keyword>
<feature type="chain" id="PRO_5045114972" description="P/Homo B domain-containing protein" evidence="3">
    <location>
        <begin position="30"/>
        <end position="398"/>
    </location>
</feature>
<evidence type="ECO:0000256" key="2">
    <source>
        <dbReference type="ARBA" id="ARBA00022801"/>
    </source>
</evidence>
<evidence type="ECO:0000313" key="5">
    <source>
        <dbReference type="EMBL" id="GAA2332514.1"/>
    </source>
</evidence>
<dbReference type="Pfam" id="PF01483">
    <property type="entry name" value="P_proprotein"/>
    <property type="match status" value="1"/>
</dbReference>
<dbReference type="SUPFAM" id="SSF49785">
    <property type="entry name" value="Galactose-binding domain-like"/>
    <property type="match status" value="2"/>
</dbReference>
<evidence type="ECO:0000313" key="6">
    <source>
        <dbReference type="Proteomes" id="UP001501444"/>
    </source>
</evidence>
<evidence type="ECO:0000256" key="3">
    <source>
        <dbReference type="SAM" id="SignalP"/>
    </source>
</evidence>
<reference evidence="5 6" key="1">
    <citation type="journal article" date="2019" name="Int. J. Syst. Evol. Microbiol.">
        <title>The Global Catalogue of Microorganisms (GCM) 10K type strain sequencing project: providing services to taxonomists for standard genome sequencing and annotation.</title>
        <authorList>
            <consortium name="The Broad Institute Genomics Platform"/>
            <consortium name="The Broad Institute Genome Sequencing Center for Infectious Disease"/>
            <person name="Wu L."/>
            <person name="Ma J."/>
        </authorList>
    </citation>
    <scope>NUCLEOTIDE SEQUENCE [LARGE SCALE GENOMIC DNA]</scope>
    <source>
        <strain evidence="5 6">JCM 3272</strain>
    </source>
</reference>
<sequence>MHRFTRLLATTVGAALLGAALTVATTAPAAASPGGPSCVGVNTTDLTVIGSKSGSSTTSIENCDPSFTGSTIKLDLHFTAGSDMSALDIALLAPAGTGYHPVACSLSCTPIGLNYTIRLYLASNELRSGTWTLTVANRSFFGNATLDSWQVAVDLTKPPTGCYGTNGSDVATGSFVATSMIPIACNGKAAANTTVEVHLNQPSLSAFLVYLVAENNDKYLLKPADDERDAMNTVYTVDVSSEGAYQHWRLQIVPSPYYVPPFPAGVLDSWSLNVAPVGPATAYTASNNTAQTIWSTGQVSSPITVSGVGGNASNHSTVRVRITPTNDVDYLSFYLIAPDGTRYLLGNAPYDHTAPIDETYPVNPSLELRNGTWKLLVSPSGSSGNYAYGTLQGWTLTV</sequence>
<feature type="signal peptide" evidence="3">
    <location>
        <begin position="1"/>
        <end position="29"/>
    </location>
</feature>
<feature type="domain" description="P/Homo B" evidence="4">
    <location>
        <begin position="277"/>
        <end position="398"/>
    </location>
</feature>
<dbReference type="InterPro" id="IPR008979">
    <property type="entry name" value="Galactose-bd-like_sf"/>
</dbReference>
<accession>A0ABN3FKT5</accession>
<keyword evidence="2" id="KW-0378">Hydrolase</keyword>
<dbReference type="PROSITE" id="PS51829">
    <property type="entry name" value="P_HOMO_B"/>
    <property type="match status" value="2"/>
</dbReference>
<dbReference type="EMBL" id="BAAARV010000007">
    <property type="protein sequence ID" value="GAA2332514.1"/>
    <property type="molecule type" value="Genomic_DNA"/>
</dbReference>
<keyword evidence="1" id="KW-0645">Protease</keyword>
<evidence type="ECO:0000259" key="4">
    <source>
        <dbReference type="PROSITE" id="PS51829"/>
    </source>
</evidence>
<organism evidence="5 6">
    <name type="scientific">Dactylosporangium salmoneum</name>
    <dbReference type="NCBI Taxonomy" id="53361"/>
    <lineage>
        <taxon>Bacteria</taxon>
        <taxon>Bacillati</taxon>
        <taxon>Actinomycetota</taxon>
        <taxon>Actinomycetes</taxon>
        <taxon>Micromonosporales</taxon>
        <taxon>Micromonosporaceae</taxon>
        <taxon>Dactylosporangium</taxon>
    </lineage>
</organism>
<comment type="caution">
    <text evidence="5">The sequence shown here is derived from an EMBL/GenBank/DDBJ whole genome shotgun (WGS) entry which is preliminary data.</text>
</comment>
<protein>
    <recommendedName>
        <fullName evidence="4">P/Homo B domain-containing protein</fullName>
    </recommendedName>
</protein>
<dbReference type="RefSeq" id="WP_344611168.1">
    <property type="nucleotide sequence ID" value="NZ_BAAARV010000007.1"/>
</dbReference>
<keyword evidence="6" id="KW-1185">Reference proteome</keyword>
<dbReference type="Proteomes" id="UP001501444">
    <property type="component" value="Unassembled WGS sequence"/>
</dbReference>
<feature type="domain" description="P/Homo B" evidence="4">
    <location>
        <begin position="31"/>
        <end position="159"/>
    </location>
</feature>
<dbReference type="InterPro" id="IPR002884">
    <property type="entry name" value="P_dom"/>
</dbReference>